<dbReference type="Gene3D" id="1.25.10.10">
    <property type="entry name" value="Leucine-rich Repeat Variant"/>
    <property type="match status" value="1"/>
</dbReference>
<feature type="domain" description="MMS19 N-terminal" evidence="8">
    <location>
        <begin position="43"/>
        <end position="316"/>
    </location>
</feature>
<dbReference type="GO" id="GO:0051604">
    <property type="term" value="P:protein maturation"/>
    <property type="evidence" value="ECO:0007669"/>
    <property type="project" value="UniProtKB-UniRule"/>
</dbReference>
<sequence>MEDKNIADWMNTSDPSQQKAIVDDIAGRLDLAALKISQVFLGLQPYLTNEDQPLPQIAQALRLLADVLNQLQAPLDRIDIHQLTTYFCQRLVNEDRLGSFRAGIKECAEILSALAKMKPKFPSTDARLIAQAIFSFNIERNLRDQKAATRRTLLELLDTLIQLYKPSLIINGSSKAFVEGVVLMGEFEKDPTCLGILLPMYEKLSKEWELSEDALLLIWDSFVRYYPITISGQNASVPTPDDLRRFLLNCFISNDTYAKNAFPRLIELLDTSQDLSANVKNEVFRTMETCITSYSLPAVLEWAPKVWDSVKFEVWNGENDEFIRGALNVIHGITRALSSQADWNDTENPSVKIVLSILNECKERLIDSRQRHVVETGKILYAVATASPYGFSWATRMLLPSMFTHWQGLVSKSDKTAILGIFNRILEARLLVEQELEAKLRDEASSQATPRGDGLSPPTRADYLSQSKDRLASTLNETRRNLVDDIYFSAMTEKISDSPDGTQFRVTTIQGLVFLMSIQDLLSDFEKGAIIESLNEILLQPNQIDSLSEAAASALQKISTGDPVKFQQITLVNFMSKLPKSISADKRQRKSELDSVIDLLDSLTKIACTATCNAETGQSATETDPKHYVFDVYQKALLSKLFDIIKQDGQLPYANVILGAIYRGLVSFDGVLDKELKSTHSAKPFVSSLHPYAWIPLTLLQQFVKIKHGPTNSETPYVGLDLPLDKDEVVDRFVSLLGDIITLALRSNQTTAENNFLNSRDVQSPNVSSQIWSLFVENAPENLNSTQQDLIYGPGDKCLASALSMSLVAGVRREDKSRLKIDVGNAALAMIKNATSTQNECSLYARVSMLYFLQLLVNKFGAAEEKIGGRSLVEIMVDLIHSCNSNPNELEVERYYQTLSYFTAAALACRDKSDQTLISLMVQGIKDPKAGRKVARSFRILLGPSKVMCKENFCLLRPIRQGRLFQFAVEEFIKLWRAYSFELQGDPNAKDIKTNCLIALTGCLAYMDTKVYLSHVNEVFPLILEGTNVQNDDFTKLACITIIRTLVPVCPGVIESHLDSVINRMTDRTHNTYYSPSDANVASRAAALEVLALLPRHIDKVAMLKRKNKVISELDTALADVSMEVRTQAQKCKMWYFNLVE</sequence>
<dbReference type="InterPro" id="IPR039920">
    <property type="entry name" value="MMS19"/>
</dbReference>
<dbReference type="GO" id="GO:0097361">
    <property type="term" value="C:cytosolic [4Fe-4S] assembly targeting complex"/>
    <property type="evidence" value="ECO:0007669"/>
    <property type="project" value="UniProtKB-UniRule"/>
</dbReference>
<dbReference type="GO" id="GO:0016226">
    <property type="term" value="P:iron-sulfur cluster assembly"/>
    <property type="evidence" value="ECO:0007669"/>
    <property type="project" value="UniProtKB-UniRule"/>
</dbReference>
<dbReference type="InterPro" id="IPR029240">
    <property type="entry name" value="MMS19_N"/>
</dbReference>
<dbReference type="InterPro" id="IPR016024">
    <property type="entry name" value="ARM-type_fold"/>
</dbReference>
<dbReference type="RefSeq" id="XP_024723796.1">
    <property type="nucleotide sequence ID" value="XM_024867307.1"/>
</dbReference>
<dbReference type="PANTHER" id="PTHR12891">
    <property type="entry name" value="DNA REPAIR/TRANSCRIPTION PROTEIN MET18/MMS19"/>
    <property type="match status" value="1"/>
</dbReference>
<comment type="similarity">
    <text evidence="2 5">Belongs to the MET18/MMS19 family.</text>
</comment>
<evidence type="ECO:0000256" key="2">
    <source>
        <dbReference type="ARBA" id="ARBA00009340"/>
    </source>
</evidence>
<evidence type="ECO:0000256" key="3">
    <source>
        <dbReference type="ARBA" id="ARBA00022737"/>
    </source>
</evidence>
<dbReference type="GO" id="GO:0005634">
    <property type="term" value="C:nucleus"/>
    <property type="evidence" value="ECO:0007669"/>
    <property type="project" value="UniProtKB-SubCell"/>
</dbReference>
<dbReference type="GO" id="GO:0006281">
    <property type="term" value="P:DNA repair"/>
    <property type="evidence" value="ECO:0007669"/>
    <property type="project" value="UniProtKB-UniRule"/>
</dbReference>
<dbReference type="SUPFAM" id="SSF48371">
    <property type="entry name" value="ARM repeat"/>
    <property type="match status" value="1"/>
</dbReference>
<evidence type="ECO:0000256" key="1">
    <source>
        <dbReference type="ARBA" id="ARBA00004123"/>
    </source>
</evidence>
<keyword evidence="5" id="KW-0234">DNA repair</keyword>
<dbReference type="OrthoDB" id="342900at2759"/>
<dbReference type="Proteomes" id="UP000241818">
    <property type="component" value="Unassembled WGS sequence"/>
</dbReference>
<proteinExistence type="inferred from homology"/>
<dbReference type="InParanoid" id="A0A2T3BA39"/>
<protein>
    <recommendedName>
        <fullName evidence="5">MMS19 nucleotide excision repair protein</fullName>
    </recommendedName>
</protein>
<dbReference type="STRING" id="857342.A0A2T3BA39"/>
<comment type="function">
    <text evidence="5">Key component of the cytosolic iron-sulfur protein assembly (CIA) complex, a multiprotein complex that mediates the incorporation of iron-sulfur cluster into apoproteins specifically involved in DNA metabolism and genomic integrity. In the CIA complex, MMS19 acts as an adapter between early-acting CIA components and a subset of cellular target iron-sulfur proteins.</text>
</comment>
<accession>A0A2T3BA39</accession>
<reference evidence="9 10" key="1">
    <citation type="journal article" date="2018" name="New Phytol.">
        <title>Comparative genomics and transcriptomics depict ericoid mycorrhizal fungi as versatile saprotrophs and plant mutualists.</title>
        <authorList>
            <person name="Martino E."/>
            <person name="Morin E."/>
            <person name="Grelet G.A."/>
            <person name="Kuo A."/>
            <person name="Kohler A."/>
            <person name="Daghino S."/>
            <person name="Barry K.W."/>
            <person name="Cichocki N."/>
            <person name="Clum A."/>
            <person name="Dockter R.B."/>
            <person name="Hainaut M."/>
            <person name="Kuo R.C."/>
            <person name="LaButti K."/>
            <person name="Lindahl B.D."/>
            <person name="Lindquist E.A."/>
            <person name="Lipzen A."/>
            <person name="Khouja H.R."/>
            <person name="Magnuson J."/>
            <person name="Murat C."/>
            <person name="Ohm R.A."/>
            <person name="Singer S.W."/>
            <person name="Spatafora J.W."/>
            <person name="Wang M."/>
            <person name="Veneault-Fourrey C."/>
            <person name="Henrissat B."/>
            <person name="Grigoriev I.V."/>
            <person name="Martin F.M."/>
            <person name="Perotto S."/>
        </authorList>
    </citation>
    <scope>NUCLEOTIDE SEQUENCE [LARGE SCALE GENOMIC DNA]</scope>
    <source>
        <strain evidence="9 10">ATCC 22711</strain>
    </source>
</reference>
<dbReference type="PANTHER" id="PTHR12891:SF0">
    <property type="entry name" value="MMS19 NUCLEOTIDE EXCISION REPAIR PROTEIN HOMOLOG"/>
    <property type="match status" value="1"/>
</dbReference>
<evidence type="ECO:0000313" key="10">
    <source>
        <dbReference type="Proteomes" id="UP000241818"/>
    </source>
</evidence>
<evidence type="ECO:0000256" key="6">
    <source>
        <dbReference type="SAM" id="MobiDB-lite"/>
    </source>
</evidence>
<organism evidence="9 10">
    <name type="scientific">Amorphotheca resinae ATCC 22711</name>
    <dbReference type="NCBI Taxonomy" id="857342"/>
    <lineage>
        <taxon>Eukaryota</taxon>
        <taxon>Fungi</taxon>
        <taxon>Dikarya</taxon>
        <taxon>Ascomycota</taxon>
        <taxon>Pezizomycotina</taxon>
        <taxon>Leotiomycetes</taxon>
        <taxon>Helotiales</taxon>
        <taxon>Amorphothecaceae</taxon>
        <taxon>Amorphotheca</taxon>
    </lineage>
</organism>
<dbReference type="InterPro" id="IPR024687">
    <property type="entry name" value="MMS19_C"/>
</dbReference>
<evidence type="ECO:0000256" key="4">
    <source>
        <dbReference type="ARBA" id="ARBA00023242"/>
    </source>
</evidence>
<keyword evidence="5" id="KW-0227">DNA damage</keyword>
<evidence type="ECO:0000259" key="8">
    <source>
        <dbReference type="Pfam" id="PF14500"/>
    </source>
</evidence>
<name>A0A2T3BA39_AMORE</name>
<dbReference type="InterPro" id="IPR011989">
    <property type="entry name" value="ARM-like"/>
</dbReference>
<evidence type="ECO:0000256" key="5">
    <source>
        <dbReference type="RuleBase" id="RU367072"/>
    </source>
</evidence>
<gene>
    <name evidence="9" type="ORF">M430DRAFT_39318</name>
</gene>
<keyword evidence="3" id="KW-0677">Repeat</keyword>
<dbReference type="GeneID" id="36575388"/>
<dbReference type="Pfam" id="PF12460">
    <property type="entry name" value="MMS19_C"/>
    <property type="match status" value="1"/>
</dbReference>
<comment type="subcellular location">
    <subcellularLocation>
        <location evidence="1 5">Nucleus</location>
    </subcellularLocation>
</comment>
<evidence type="ECO:0000313" key="9">
    <source>
        <dbReference type="EMBL" id="PSS25197.1"/>
    </source>
</evidence>
<keyword evidence="10" id="KW-1185">Reference proteome</keyword>
<dbReference type="Pfam" id="PF14500">
    <property type="entry name" value="MMS19_N"/>
    <property type="match status" value="1"/>
</dbReference>
<evidence type="ECO:0000259" key="7">
    <source>
        <dbReference type="Pfam" id="PF12460"/>
    </source>
</evidence>
<keyword evidence="4 5" id="KW-0539">Nucleus</keyword>
<feature type="region of interest" description="Disordered" evidence="6">
    <location>
        <begin position="442"/>
        <end position="462"/>
    </location>
</feature>
<dbReference type="AlphaFoldDB" id="A0A2T3BA39"/>
<feature type="domain" description="MMS19 C-terminal" evidence="7">
    <location>
        <begin position="627"/>
        <end position="1095"/>
    </location>
</feature>
<dbReference type="EMBL" id="KZ679007">
    <property type="protein sequence ID" value="PSS25197.1"/>
    <property type="molecule type" value="Genomic_DNA"/>
</dbReference>